<reference evidence="2" key="1">
    <citation type="submission" date="2016-10" db="EMBL/GenBank/DDBJ databases">
        <authorList>
            <person name="Varghese N."/>
            <person name="Submissions S."/>
        </authorList>
    </citation>
    <scope>NUCLEOTIDE SEQUENCE [LARGE SCALE GENOMIC DNA]</scope>
    <source>
        <strain evidence="2">KCTC 32246</strain>
    </source>
</reference>
<sequence>MQDHYYPFHLFGAVFASATEAQQYVFEQWEPEPPEGATDAEYAAWEERNPTWRLAEELEFYIDSDFVELADSLANVISQIRSADESAWLSTNAKAFSHFIIISDNPDAIWADRRPDASQTRPVTRPPESTATLTYLGRFN</sequence>
<evidence type="ECO:0000313" key="1">
    <source>
        <dbReference type="EMBL" id="SDU93977.1"/>
    </source>
</evidence>
<accession>A0A1H2ML52</accession>
<evidence type="ECO:0000313" key="2">
    <source>
        <dbReference type="Proteomes" id="UP000198675"/>
    </source>
</evidence>
<name>A0A1H2ML52_9PSED</name>
<evidence type="ECO:0008006" key="3">
    <source>
        <dbReference type="Google" id="ProtNLM"/>
    </source>
</evidence>
<organism evidence="1 2">
    <name type="scientific">Pseudomonas sihuiensis</name>
    <dbReference type="NCBI Taxonomy" id="1274359"/>
    <lineage>
        <taxon>Bacteria</taxon>
        <taxon>Pseudomonadati</taxon>
        <taxon>Pseudomonadota</taxon>
        <taxon>Gammaproteobacteria</taxon>
        <taxon>Pseudomonadales</taxon>
        <taxon>Pseudomonadaceae</taxon>
        <taxon>Pseudomonas</taxon>
    </lineage>
</organism>
<dbReference type="AlphaFoldDB" id="A0A1H2ML52"/>
<protein>
    <recommendedName>
        <fullName evidence="3">Immunity protein 22</fullName>
    </recommendedName>
</protein>
<dbReference type="Proteomes" id="UP000198675">
    <property type="component" value="Chromosome I"/>
</dbReference>
<gene>
    <name evidence="1" type="ORF">SAMN05216363_3668</name>
</gene>
<dbReference type="RefSeq" id="WP_024310029.1">
    <property type="nucleotide sequence ID" value="NZ_LT629797.1"/>
</dbReference>
<keyword evidence="2" id="KW-1185">Reference proteome</keyword>
<proteinExistence type="predicted"/>
<dbReference type="EMBL" id="LT629797">
    <property type="protein sequence ID" value="SDU93977.1"/>
    <property type="molecule type" value="Genomic_DNA"/>
</dbReference>